<dbReference type="GeneID" id="54481181"/>
<protein>
    <submittedName>
        <fullName evidence="3">Uncharacterized protein</fullName>
    </submittedName>
</protein>
<name>A0A6A6WDN8_9PEZI</name>
<sequence length="286" mass="32883">MAPKPSKRAAKSGGTNTAKKVKGPPEPFESAPDAMVPFLSLLNPEYVYITHVDDHPTFFKKQIFAVPVIMNLSIAIGLLYRLYVQLPWYWSLLLTVWGYETSTTVDKSKHTTKELVWIMLGRSAHFMIDFLLMRFIVPWPVSFFTEDGGNPTEWRLAIGFKDKEIYVRRSRSFKAKDILEAETQGRENPFFKVRIIPAVDTKIVRDKTGYATMGSDYDLDFGVMVAAERLIEKKTCPRVLFERTVWIHCGETHGWCRWDVDGEEAEIDDEEFLMSLAREAAKERGE</sequence>
<feature type="transmembrane region" description="Helical" evidence="2">
    <location>
        <begin position="63"/>
        <end position="83"/>
    </location>
</feature>
<proteinExistence type="predicted"/>
<accession>A0A6A6WDN8</accession>
<feature type="compositionally biased region" description="Basic residues" evidence="1">
    <location>
        <begin position="1"/>
        <end position="10"/>
    </location>
</feature>
<evidence type="ECO:0000256" key="1">
    <source>
        <dbReference type="SAM" id="MobiDB-lite"/>
    </source>
</evidence>
<gene>
    <name evidence="3" type="ORF">EJ05DRAFT_247458</name>
</gene>
<reference evidence="3" key="1">
    <citation type="journal article" date="2020" name="Stud. Mycol.">
        <title>101 Dothideomycetes genomes: a test case for predicting lifestyles and emergence of pathogens.</title>
        <authorList>
            <person name="Haridas S."/>
            <person name="Albert R."/>
            <person name="Binder M."/>
            <person name="Bloem J."/>
            <person name="Labutti K."/>
            <person name="Salamov A."/>
            <person name="Andreopoulos B."/>
            <person name="Baker S."/>
            <person name="Barry K."/>
            <person name="Bills G."/>
            <person name="Bluhm B."/>
            <person name="Cannon C."/>
            <person name="Castanera R."/>
            <person name="Culley D."/>
            <person name="Daum C."/>
            <person name="Ezra D."/>
            <person name="Gonzalez J."/>
            <person name="Henrissat B."/>
            <person name="Kuo A."/>
            <person name="Liang C."/>
            <person name="Lipzen A."/>
            <person name="Lutzoni F."/>
            <person name="Magnuson J."/>
            <person name="Mondo S."/>
            <person name="Nolan M."/>
            <person name="Ohm R."/>
            <person name="Pangilinan J."/>
            <person name="Park H.-J."/>
            <person name="Ramirez L."/>
            <person name="Alfaro M."/>
            <person name="Sun H."/>
            <person name="Tritt A."/>
            <person name="Yoshinaga Y."/>
            <person name="Zwiers L.-H."/>
            <person name="Turgeon B."/>
            <person name="Goodwin S."/>
            <person name="Spatafora J."/>
            <person name="Crous P."/>
            <person name="Grigoriev I."/>
        </authorList>
    </citation>
    <scope>NUCLEOTIDE SEQUENCE</scope>
    <source>
        <strain evidence="3">CBS 121739</strain>
    </source>
</reference>
<feature type="region of interest" description="Disordered" evidence="1">
    <location>
        <begin position="1"/>
        <end position="28"/>
    </location>
</feature>
<dbReference type="OrthoDB" id="5421757at2759"/>
<dbReference type="AlphaFoldDB" id="A0A6A6WDN8"/>
<evidence type="ECO:0000313" key="4">
    <source>
        <dbReference type="Proteomes" id="UP000799437"/>
    </source>
</evidence>
<dbReference type="Proteomes" id="UP000799437">
    <property type="component" value="Unassembled WGS sequence"/>
</dbReference>
<evidence type="ECO:0000256" key="2">
    <source>
        <dbReference type="SAM" id="Phobius"/>
    </source>
</evidence>
<keyword evidence="2" id="KW-1133">Transmembrane helix</keyword>
<dbReference type="EMBL" id="ML996567">
    <property type="protein sequence ID" value="KAF2760942.1"/>
    <property type="molecule type" value="Genomic_DNA"/>
</dbReference>
<evidence type="ECO:0000313" key="3">
    <source>
        <dbReference type="EMBL" id="KAF2760942.1"/>
    </source>
</evidence>
<keyword evidence="2" id="KW-0812">Transmembrane</keyword>
<dbReference type="RefSeq" id="XP_033603393.1">
    <property type="nucleotide sequence ID" value="XM_033740127.1"/>
</dbReference>
<organism evidence="3 4">
    <name type="scientific">Pseudovirgaria hyperparasitica</name>
    <dbReference type="NCBI Taxonomy" id="470096"/>
    <lineage>
        <taxon>Eukaryota</taxon>
        <taxon>Fungi</taxon>
        <taxon>Dikarya</taxon>
        <taxon>Ascomycota</taxon>
        <taxon>Pezizomycotina</taxon>
        <taxon>Dothideomycetes</taxon>
        <taxon>Dothideomycetes incertae sedis</taxon>
        <taxon>Acrospermales</taxon>
        <taxon>Acrospermaceae</taxon>
        <taxon>Pseudovirgaria</taxon>
    </lineage>
</organism>
<keyword evidence="2" id="KW-0472">Membrane</keyword>
<keyword evidence="4" id="KW-1185">Reference proteome</keyword>